<comment type="subcellular location">
    <subcellularLocation>
        <location evidence="1">Cell membrane</location>
        <topology evidence="1">Peripheral membrane protein</topology>
        <orientation evidence="1">Cytoplasmic side</orientation>
    </subcellularLocation>
</comment>
<sequence>MKHLLIWFIKFYRATISPWYGQVCRYYPSCSAYGLEAVQVHGAAKGAWLIVKRITSCHPWQPGGYDPVPGTPAWQEWQREQAAQRDEGDAAAQSKHTGTVRDADEPRGTTDESTHDEGTDQMSRSA</sequence>
<name>A0A255EIC3_9ACTN</name>
<evidence type="ECO:0000313" key="4">
    <source>
        <dbReference type="Proteomes" id="UP000216533"/>
    </source>
</evidence>
<dbReference type="PANTHER" id="PTHR33383:SF1">
    <property type="entry name" value="MEMBRANE PROTEIN INSERTION EFFICIENCY FACTOR-RELATED"/>
    <property type="match status" value="1"/>
</dbReference>
<dbReference type="Proteomes" id="UP000216533">
    <property type="component" value="Unassembled WGS sequence"/>
</dbReference>
<dbReference type="NCBIfam" id="TIGR00278">
    <property type="entry name" value="membrane protein insertion efficiency factor YidD"/>
    <property type="match status" value="1"/>
</dbReference>
<dbReference type="AlphaFoldDB" id="A0A255EIC3"/>
<accession>A0A255EIC3</accession>
<evidence type="ECO:0000256" key="2">
    <source>
        <dbReference type="SAM" id="MobiDB-lite"/>
    </source>
</evidence>
<dbReference type="Pfam" id="PF01809">
    <property type="entry name" value="YidD"/>
    <property type="match status" value="1"/>
</dbReference>
<feature type="region of interest" description="Disordered" evidence="2">
    <location>
        <begin position="61"/>
        <end position="126"/>
    </location>
</feature>
<dbReference type="HAMAP" id="MF_00386">
    <property type="entry name" value="UPF0161_YidD"/>
    <property type="match status" value="1"/>
</dbReference>
<dbReference type="EMBL" id="NMVI01000003">
    <property type="protein sequence ID" value="OYN90721.1"/>
    <property type="molecule type" value="Genomic_DNA"/>
</dbReference>
<protein>
    <recommendedName>
        <fullName evidence="1">Putative membrane protein insertion efficiency factor</fullName>
    </recommendedName>
</protein>
<proteinExistence type="inferred from homology"/>
<feature type="compositionally biased region" description="Basic and acidic residues" evidence="2">
    <location>
        <begin position="77"/>
        <end position="88"/>
    </location>
</feature>
<dbReference type="RefSeq" id="WP_094449496.1">
    <property type="nucleotide sequence ID" value="NZ_NMVI01000003.1"/>
</dbReference>
<reference evidence="3 4" key="1">
    <citation type="submission" date="2017-07" db="EMBL/GenBank/DDBJ databases">
        <title>Draft whole genome sequences of clinical Proprionibacteriaceae strains.</title>
        <authorList>
            <person name="Bernier A.-M."/>
            <person name="Bernard K."/>
            <person name="Domingo M.-C."/>
        </authorList>
    </citation>
    <scope>NUCLEOTIDE SEQUENCE [LARGE SCALE GENOMIC DNA]</scope>
    <source>
        <strain evidence="3 4">NML 160184</strain>
    </source>
</reference>
<keyword evidence="1" id="KW-1003">Cell membrane</keyword>
<evidence type="ECO:0000256" key="1">
    <source>
        <dbReference type="HAMAP-Rule" id="MF_00386"/>
    </source>
</evidence>
<comment type="similarity">
    <text evidence="1">Belongs to the UPF0161 family.</text>
</comment>
<dbReference type="PANTHER" id="PTHR33383">
    <property type="entry name" value="MEMBRANE PROTEIN INSERTION EFFICIENCY FACTOR-RELATED"/>
    <property type="match status" value="1"/>
</dbReference>
<organism evidence="3 4">
    <name type="scientific">Parenemella sanctibonifatiensis</name>
    <dbReference type="NCBI Taxonomy" id="2016505"/>
    <lineage>
        <taxon>Bacteria</taxon>
        <taxon>Bacillati</taxon>
        <taxon>Actinomycetota</taxon>
        <taxon>Actinomycetes</taxon>
        <taxon>Propionibacteriales</taxon>
        <taxon>Propionibacteriaceae</taxon>
        <taxon>Parenemella</taxon>
    </lineage>
</organism>
<evidence type="ECO:0000313" key="3">
    <source>
        <dbReference type="EMBL" id="OYN90721.1"/>
    </source>
</evidence>
<dbReference type="InterPro" id="IPR002696">
    <property type="entry name" value="Membr_insert_effic_factor_YidD"/>
</dbReference>
<dbReference type="GO" id="GO:0005886">
    <property type="term" value="C:plasma membrane"/>
    <property type="evidence" value="ECO:0007669"/>
    <property type="project" value="UniProtKB-SubCell"/>
</dbReference>
<comment type="caution">
    <text evidence="3">The sequence shown here is derived from an EMBL/GenBank/DDBJ whole genome shotgun (WGS) entry which is preliminary data.</text>
</comment>
<keyword evidence="1" id="KW-0472">Membrane</keyword>
<gene>
    <name evidence="3" type="ORF">CGZ92_00815</name>
</gene>
<dbReference type="SMART" id="SM01234">
    <property type="entry name" value="Haemolytic"/>
    <property type="match status" value="1"/>
</dbReference>
<feature type="compositionally biased region" description="Basic and acidic residues" evidence="2">
    <location>
        <begin position="99"/>
        <end position="118"/>
    </location>
</feature>
<comment type="function">
    <text evidence="1">Could be involved in insertion of integral membrane proteins into the membrane.</text>
</comment>